<proteinExistence type="predicted"/>
<keyword evidence="3" id="KW-1185">Reference proteome</keyword>
<dbReference type="AlphaFoldDB" id="A0AA43KA48"/>
<evidence type="ECO:0000256" key="1">
    <source>
        <dbReference type="SAM" id="MobiDB-lite"/>
    </source>
</evidence>
<name>A0AA43KA48_9CYAN</name>
<organism evidence="2 3">
    <name type="scientific">Chrysosporum bergii ANA360D</name>
    <dbReference type="NCBI Taxonomy" id="617107"/>
    <lineage>
        <taxon>Bacteria</taxon>
        <taxon>Bacillati</taxon>
        <taxon>Cyanobacteriota</taxon>
        <taxon>Cyanophyceae</taxon>
        <taxon>Nostocales</taxon>
        <taxon>Nodulariaceae</taxon>
        <taxon>Chrysosporum</taxon>
    </lineage>
</organism>
<sequence length="72" mass="8361">MSFPITKTDLFQELSPEQQQLLSGGEFRDSMDGSDSEFGQDQFDGRRRDDRDSEKRVRRIPIRLTGILEVVK</sequence>
<dbReference type="RefSeq" id="WP_280652982.1">
    <property type="nucleotide sequence ID" value="NZ_JANQDH010000006.1"/>
</dbReference>
<protein>
    <submittedName>
        <fullName evidence="2">Uncharacterized protein</fullName>
    </submittedName>
</protein>
<evidence type="ECO:0000313" key="2">
    <source>
        <dbReference type="EMBL" id="MDH6058962.1"/>
    </source>
</evidence>
<evidence type="ECO:0000313" key="3">
    <source>
        <dbReference type="Proteomes" id="UP001159387"/>
    </source>
</evidence>
<dbReference type="EMBL" id="JANQDH010000006">
    <property type="protein sequence ID" value="MDH6058962.1"/>
    <property type="molecule type" value="Genomic_DNA"/>
</dbReference>
<gene>
    <name evidence="2" type="ORF">NWP17_00625</name>
</gene>
<reference evidence="2 3" key="1">
    <citation type="journal article" date="2023" name="J. Phycol.">
        <title>Chrysosporum ovalisporum is synonymous with the true-branching cyanobacterium Umezakia natans (Nostocales/Aphanizomenonaceae).</title>
        <authorList>
            <person name="McGregor G.B."/>
            <person name="Sendall B.C."/>
            <person name="Niiyama Y."/>
            <person name="Tuji A."/>
            <person name="Willis A."/>
        </authorList>
    </citation>
    <scope>NUCLEOTIDE SEQUENCE [LARGE SCALE GENOMIC DNA]</scope>
    <source>
        <strain evidence="2 3">ANA360D</strain>
    </source>
</reference>
<feature type="region of interest" description="Disordered" evidence="1">
    <location>
        <begin position="25"/>
        <end position="56"/>
    </location>
</feature>
<dbReference type="Proteomes" id="UP001159387">
    <property type="component" value="Unassembled WGS sequence"/>
</dbReference>
<comment type="caution">
    <text evidence="2">The sequence shown here is derived from an EMBL/GenBank/DDBJ whole genome shotgun (WGS) entry which is preliminary data.</text>
</comment>
<feature type="compositionally biased region" description="Basic and acidic residues" evidence="1">
    <location>
        <begin position="43"/>
        <end position="55"/>
    </location>
</feature>
<accession>A0AA43KA48</accession>